<dbReference type="Proteomes" id="UP000002640">
    <property type="component" value="Unassembled WGS sequence"/>
</dbReference>
<name>G4ZMZ1_PHYSP</name>
<sequence>MSTSCFPDGGEDGWLAPSSGTIVNIASAKDDAAIEPLVKSLATKLQPRNVQVNCVLLPPRQPGDEANVEIHDDSAVLSHSILFLLSPASRLLSGSVLRLQKDKSPSPADRRAEVPPPAGEAAAADVIDSHSI</sequence>
<dbReference type="KEGG" id="psoj:PHYSODRAFT_510187"/>
<evidence type="ECO:0000313" key="4">
    <source>
        <dbReference type="Proteomes" id="UP000002640"/>
    </source>
</evidence>
<dbReference type="KEGG" id="psoj:PHYSODRAFT_509302"/>
<evidence type="ECO:0000313" key="3">
    <source>
        <dbReference type="EMBL" id="EGZ14762.1"/>
    </source>
</evidence>
<evidence type="ECO:0000256" key="1">
    <source>
        <dbReference type="SAM" id="MobiDB-lite"/>
    </source>
</evidence>
<dbReference type="EMBL" id="JH159155">
    <property type="protein sequence ID" value="EGZ14714.1"/>
    <property type="molecule type" value="Genomic_DNA"/>
</dbReference>
<dbReference type="GeneID" id="20659086"/>
<dbReference type="EMBL" id="JH159155">
    <property type="protein sequence ID" value="EGZ14762.1"/>
    <property type="molecule type" value="Genomic_DNA"/>
</dbReference>
<dbReference type="SUPFAM" id="SSF51735">
    <property type="entry name" value="NAD(P)-binding Rossmann-fold domains"/>
    <property type="match status" value="1"/>
</dbReference>
<feature type="region of interest" description="Disordered" evidence="1">
    <location>
        <begin position="99"/>
        <end position="132"/>
    </location>
</feature>
<feature type="compositionally biased region" description="Basic and acidic residues" evidence="1">
    <location>
        <begin position="99"/>
        <end position="113"/>
    </location>
</feature>
<keyword evidence="4" id="KW-1185">Reference proteome</keyword>
<organism evidence="4">
    <name type="scientific">Phytophthora sojae (strain P6497)</name>
    <name type="common">Soybean stem and root rot agent</name>
    <name type="synonym">Phytophthora megasperma f. sp. glycines</name>
    <dbReference type="NCBI Taxonomy" id="1094619"/>
    <lineage>
        <taxon>Eukaryota</taxon>
        <taxon>Sar</taxon>
        <taxon>Stramenopiles</taxon>
        <taxon>Oomycota</taxon>
        <taxon>Peronosporomycetes</taxon>
        <taxon>Peronosporales</taxon>
        <taxon>Peronosporaceae</taxon>
        <taxon>Phytophthora</taxon>
    </lineage>
</organism>
<dbReference type="AlphaFoldDB" id="G4ZMZ1"/>
<dbReference type="RefSeq" id="XP_009528511.1">
    <property type="nucleotide sequence ID" value="XM_009530216.1"/>
</dbReference>
<gene>
    <name evidence="3" type="ORF">PHYSODRAFT_509302</name>
    <name evidence="2" type="ORF">PHYSODRAFT_510187</name>
</gene>
<dbReference type="Gene3D" id="3.40.50.720">
    <property type="entry name" value="NAD(P)-binding Rossmann-like Domain"/>
    <property type="match status" value="1"/>
</dbReference>
<dbReference type="RefSeq" id="XP_009528463.1">
    <property type="nucleotide sequence ID" value="XM_009530168.1"/>
</dbReference>
<evidence type="ECO:0000313" key="2">
    <source>
        <dbReference type="EMBL" id="EGZ14714.1"/>
    </source>
</evidence>
<reference evidence="2 4" key="1">
    <citation type="journal article" date="2006" name="Science">
        <title>Phytophthora genome sequences uncover evolutionary origins and mechanisms of pathogenesis.</title>
        <authorList>
            <person name="Tyler B.M."/>
            <person name="Tripathy S."/>
            <person name="Zhang X."/>
            <person name="Dehal P."/>
            <person name="Jiang R.H."/>
            <person name="Aerts A."/>
            <person name="Arredondo F.D."/>
            <person name="Baxter L."/>
            <person name="Bensasson D."/>
            <person name="Beynon J.L."/>
            <person name="Chapman J."/>
            <person name="Damasceno C.M."/>
            <person name="Dorrance A.E."/>
            <person name="Dou D."/>
            <person name="Dickerman A.W."/>
            <person name="Dubchak I.L."/>
            <person name="Garbelotto M."/>
            <person name="Gijzen M."/>
            <person name="Gordon S.G."/>
            <person name="Govers F."/>
            <person name="Grunwald N.J."/>
            <person name="Huang W."/>
            <person name="Ivors K.L."/>
            <person name="Jones R.W."/>
            <person name="Kamoun S."/>
            <person name="Krampis K."/>
            <person name="Lamour K.H."/>
            <person name="Lee M.K."/>
            <person name="McDonald W.H."/>
            <person name="Medina M."/>
            <person name="Meijer H.J."/>
            <person name="Nordberg E.K."/>
            <person name="Maclean D.J."/>
            <person name="Ospina-Giraldo M.D."/>
            <person name="Morris P.F."/>
            <person name="Phuntumart V."/>
            <person name="Putnam N.H."/>
            <person name="Rash S."/>
            <person name="Rose J.K."/>
            <person name="Sakihama Y."/>
            <person name="Salamov A.A."/>
            <person name="Savidor A."/>
            <person name="Scheuring C.F."/>
            <person name="Smith B.M."/>
            <person name="Sobral B.W."/>
            <person name="Terry A."/>
            <person name="Torto-Alalibo T.A."/>
            <person name="Win J."/>
            <person name="Xu Z."/>
            <person name="Zhang H."/>
            <person name="Grigoriev I.V."/>
            <person name="Rokhsar D.S."/>
            <person name="Boore J.L."/>
        </authorList>
    </citation>
    <scope>NUCLEOTIDE SEQUENCE [LARGE SCALE GENOMIC DNA]</scope>
    <source>
        <strain evidence="2 4">P6497</strain>
    </source>
</reference>
<dbReference type="SMR" id="G4ZMZ1"/>
<accession>G4ZMZ1</accession>
<proteinExistence type="predicted"/>
<dbReference type="InterPro" id="IPR036291">
    <property type="entry name" value="NAD(P)-bd_dom_sf"/>
</dbReference>
<dbReference type="OMA" id="NEDTWLT"/>
<dbReference type="InParanoid" id="G4ZMZ1"/>
<dbReference type="GeneID" id="20658976"/>
<reference evidence="2" key="2">
    <citation type="submission" date="2011-09" db="EMBL/GenBank/DDBJ databases">
        <authorList>
            <consortium name="US DOE Joint Genome Institute (JGI-PGF)"/>
            <person name="Aerts A."/>
            <person name="Grimwood J."/>
            <person name="Schmutz J."/>
            <person name="Lucas S."/>
            <person name="Hammon N."/>
            <person name="Glavina del Rio T."/>
            <person name="Dalin E."/>
            <person name="Tice H."/>
            <person name="Pitluck S."/>
            <person name="Dehal P."/>
            <person name="Chapman J."/>
            <person name="Putman N.H."/>
            <person name="Salamov A.A."/>
            <person name="Terry A."/>
            <person name="Rokhsar D.S."/>
            <person name="Boore J.L."/>
            <person name="Tripathy S."/>
            <person name="Tyler B.M."/>
            <person name="Grigoriev I.V."/>
        </authorList>
    </citation>
    <scope>NUCLEOTIDE SEQUENCE</scope>
    <source>
        <strain evidence="2">P6497</strain>
    </source>
</reference>
<protein>
    <submittedName>
        <fullName evidence="2">Uncharacterized protein</fullName>
    </submittedName>
</protein>